<evidence type="ECO:0000259" key="1">
    <source>
        <dbReference type="Pfam" id="PF13340"/>
    </source>
</evidence>
<protein>
    <recommendedName>
        <fullName evidence="1">Insertion element IS402-like domain-containing protein</fullName>
    </recommendedName>
</protein>
<proteinExistence type="predicted"/>
<gene>
    <name evidence="2" type="ORF">GCM10010422_20070</name>
</gene>
<keyword evidence="3" id="KW-1185">Reference proteome</keyword>
<dbReference type="EMBL" id="BAAATL010000008">
    <property type="protein sequence ID" value="GAA2476473.1"/>
    <property type="molecule type" value="Genomic_DNA"/>
</dbReference>
<organism evidence="2 3">
    <name type="scientific">Streptomyces graminearus</name>
    <dbReference type="NCBI Taxonomy" id="284030"/>
    <lineage>
        <taxon>Bacteria</taxon>
        <taxon>Bacillati</taxon>
        <taxon>Actinomycetota</taxon>
        <taxon>Actinomycetes</taxon>
        <taxon>Kitasatosporales</taxon>
        <taxon>Streptomycetaceae</taxon>
        <taxon>Streptomyces</taxon>
    </lineage>
</organism>
<feature type="domain" description="Insertion element IS402-like" evidence="1">
    <location>
        <begin position="7"/>
        <end position="58"/>
    </location>
</feature>
<dbReference type="Pfam" id="PF13340">
    <property type="entry name" value="DUF4096"/>
    <property type="match status" value="1"/>
</dbReference>
<comment type="caution">
    <text evidence="2">The sequence shown here is derived from an EMBL/GenBank/DDBJ whole genome shotgun (WGS) entry which is preliminary data.</text>
</comment>
<dbReference type="Proteomes" id="UP001501721">
    <property type="component" value="Unassembled WGS sequence"/>
</dbReference>
<name>A0ABN3L5Q3_9ACTN</name>
<reference evidence="2 3" key="1">
    <citation type="journal article" date="2019" name="Int. J. Syst. Evol. Microbiol.">
        <title>The Global Catalogue of Microorganisms (GCM) 10K type strain sequencing project: providing services to taxonomists for standard genome sequencing and annotation.</title>
        <authorList>
            <consortium name="The Broad Institute Genomics Platform"/>
            <consortium name="The Broad Institute Genome Sequencing Center for Infectious Disease"/>
            <person name="Wu L."/>
            <person name="Ma J."/>
        </authorList>
    </citation>
    <scope>NUCLEOTIDE SEQUENCE [LARGE SCALE GENOMIC DNA]</scope>
    <source>
        <strain evidence="2 3">JCM 6923</strain>
    </source>
</reference>
<accession>A0ABN3L5Q3</accession>
<evidence type="ECO:0000313" key="3">
    <source>
        <dbReference type="Proteomes" id="UP001501721"/>
    </source>
</evidence>
<dbReference type="InterPro" id="IPR025161">
    <property type="entry name" value="IS402-like_dom"/>
</dbReference>
<evidence type="ECO:0000313" key="2">
    <source>
        <dbReference type="EMBL" id="GAA2476473.1"/>
    </source>
</evidence>
<sequence length="75" mass="8739">MARFDVRDAEWAWLEPILPVAAPGPLRRQVRDQFNGMLWRFRTRSGWRDVWNAMGPVRDLFPFQRPGQSGSVPDA</sequence>